<dbReference type="EMBL" id="LFYT02000020">
    <property type="protein sequence ID" value="PVE42036.1"/>
    <property type="molecule type" value="Genomic_DNA"/>
</dbReference>
<dbReference type="Gene3D" id="3.10.20.30">
    <property type="match status" value="1"/>
</dbReference>
<evidence type="ECO:0000259" key="6">
    <source>
        <dbReference type="PROSITE" id="PS51085"/>
    </source>
</evidence>
<evidence type="ECO:0000313" key="8">
    <source>
        <dbReference type="Proteomes" id="UP000037507"/>
    </source>
</evidence>
<dbReference type="FunFam" id="3.10.20.30:FF:000020">
    <property type="entry name" value="Xanthine dehydrogenase iron-sulfur subunit"/>
    <property type="match status" value="1"/>
</dbReference>
<dbReference type="InterPro" id="IPR006058">
    <property type="entry name" value="2Fe2S_fd_BS"/>
</dbReference>
<dbReference type="AlphaFoldDB" id="A0A2T7UBF3"/>
<dbReference type="InterPro" id="IPR001041">
    <property type="entry name" value="2Fe-2S_ferredoxin-type"/>
</dbReference>
<keyword evidence="1" id="KW-0001">2Fe-2S</keyword>
<keyword evidence="3" id="KW-0560">Oxidoreductase</keyword>
<dbReference type="InterPro" id="IPR012675">
    <property type="entry name" value="Beta-grasp_dom_sf"/>
</dbReference>
<comment type="caution">
    <text evidence="7">The sequence shown here is derived from an EMBL/GenBank/DDBJ whole genome shotgun (WGS) entry which is preliminary data.</text>
</comment>
<keyword evidence="8" id="KW-1185">Reference proteome</keyword>
<gene>
    <name evidence="7" type="ORF">H663_014210</name>
</gene>
<dbReference type="InterPro" id="IPR051452">
    <property type="entry name" value="Diverse_Oxidoreductases"/>
</dbReference>
<dbReference type="Proteomes" id="UP000037507">
    <property type="component" value="Unassembled WGS sequence"/>
</dbReference>
<dbReference type="GO" id="GO:0051537">
    <property type="term" value="F:2 iron, 2 sulfur cluster binding"/>
    <property type="evidence" value="ECO:0007669"/>
    <property type="project" value="UniProtKB-KW"/>
</dbReference>
<dbReference type="PANTHER" id="PTHR44379:SF2">
    <property type="entry name" value="BLR6218 PROTEIN"/>
    <property type="match status" value="1"/>
</dbReference>
<proteinExistence type="predicted"/>
<evidence type="ECO:0000256" key="1">
    <source>
        <dbReference type="ARBA" id="ARBA00022714"/>
    </source>
</evidence>
<protein>
    <submittedName>
        <fullName evidence="7">(2Fe-2S)-binding protein</fullName>
    </submittedName>
</protein>
<dbReference type="InterPro" id="IPR036884">
    <property type="entry name" value="2Fe-2S-bd_dom_sf"/>
</dbReference>
<keyword evidence="5" id="KW-0411">Iron-sulfur</keyword>
<evidence type="ECO:0000256" key="5">
    <source>
        <dbReference type="ARBA" id="ARBA00023014"/>
    </source>
</evidence>
<dbReference type="OrthoDB" id="9179439at2"/>
<organism evidence="7 8">
    <name type="scientific">Limnohabitans planktonicus II-D5</name>
    <dbReference type="NCBI Taxonomy" id="1293045"/>
    <lineage>
        <taxon>Bacteria</taxon>
        <taxon>Pseudomonadati</taxon>
        <taxon>Pseudomonadota</taxon>
        <taxon>Betaproteobacteria</taxon>
        <taxon>Burkholderiales</taxon>
        <taxon>Comamonadaceae</taxon>
        <taxon>Limnohabitans</taxon>
    </lineage>
</organism>
<dbReference type="PROSITE" id="PS51085">
    <property type="entry name" value="2FE2S_FER_2"/>
    <property type="match status" value="1"/>
</dbReference>
<feature type="domain" description="2Fe-2S ferredoxin-type" evidence="6">
    <location>
        <begin position="1"/>
        <end position="76"/>
    </location>
</feature>
<dbReference type="GO" id="GO:0016491">
    <property type="term" value="F:oxidoreductase activity"/>
    <property type="evidence" value="ECO:0007669"/>
    <property type="project" value="UniProtKB-KW"/>
</dbReference>
<dbReference type="RefSeq" id="WP_053169274.1">
    <property type="nucleotide sequence ID" value="NZ_LFYT02000020.1"/>
</dbReference>
<dbReference type="Pfam" id="PF00111">
    <property type="entry name" value="Fer2"/>
    <property type="match status" value="1"/>
</dbReference>
<dbReference type="SUPFAM" id="SSF47741">
    <property type="entry name" value="CO dehydrogenase ISP C-domain like"/>
    <property type="match status" value="1"/>
</dbReference>
<evidence type="ECO:0000256" key="4">
    <source>
        <dbReference type="ARBA" id="ARBA00023004"/>
    </source>
</evidence>
<dbReference type="InterPro" id="IPR036010">
    <property type="entry name" value="2Fe-2S_ferredoxin-like_sf"/>
</dbReference>
<reference evidence="7" key="1">
    <citation type="submission" date="2017-04" db="EMBL/GenBank/DDBJ databases">
        <title>Unexpected and diverse lifestyles within the genus Limnohabitans.</title>
        <authorList>
            <person name="Kasalicky V."/>
            <person name="Mehrshad M."/>
            <person name="Andrei S.-A."/>
            <person name="Salcher M."/>
            <person name="Kratochvilova H."/>
            <person name="Simek K."/>
            <person name="Ghai R."/>
        </authorList>
    </citation>
    <scope>NUCLEOTIDE SEQUENCE [LARGE SCALE GENOMIC DNA]</scope>
    <source>
        <strain evidence="7">II-D5</strain>
    </source>
</reference>
<dbReference type="PROSITE" id="PS00197">
    <property type="entry name" value="2FE2S_FER_1"/>
    <property type="match status" value="1"/>
</dbReference>
<dbReference type="PANTHER" id="PTHR44379">
    <property type="entry name" value="OXIDOREDUCTASE WITH IRON-SULFUR SUBUNIT"/>
    <property type="match status" value="1"/>
</dbReference>
<name>A0A2T7UBF3_9BURK</name>
<sequence length="157" mass="16486">MVRLKVNGEAVSVDAKPETPLLWIIREKLNLTGTKFGCGIAQCGACTVHLNGQPVRSCALPLSAAEGKDITTVEGLMKTPTGQALQAGWVKAQAPQCGYCQSGQLMTAAKVISVVKKNLSRTEILEAMSGNICRCGTYNQIASAVSHAQKTLQGGKA</sequence>
<keyword evidence="4" id="KW-0408">Iron</keyword>
<dbReference type="SUPFAM" id="SSF54292">
    <property type="entry name" value="2Fe-2S ferredoxin-like"/>
    <property type="match status" value="1"/>
</dbReference>
<evidence type="ECO:0000256" key="2">
    <source>
        <dbReference type="ARBA" id="ARBA00022723"/>
    </source>
</evidence>
<evidence type="ECO:0000256" key="3">
    <source>
        <dbReference type="ARBA" id="ARBA00023002"/>
    </source>
</evidence>
<dbReference type="STRING" id="1293045.H663_01995"/>
<accession>A0A2T7UBF3</accession>
<evidence type="ECO:0000313" key="7">
    <source>
        <dbReference type="EMBL" id="PVE42036.1"/>
    </source>
</evidence>
<dbReference type="GO" id="GO:0046872">
    <property type="term" value="F:metal ion binding"/>
    <property type="evidence" value="ECO:0007669"/>
    <property type="project" value="UniProtKB-KW"/>
</dbReference>
<dbReference type="CDD" id="cd00207">
    <property type="entry name" value="fer2"/>
    <property type="match status" value="1"/>
</dbReference>
<keyword evidence="2" id="KW-0479">Metal-binding</keyword>
<dbReference type="Pfam" id="PF01799">
    <property type="entry name" value="Fer2_2"/>
    <property type="match status" value="1"/>
</dbReference>
<dbReference type="InterPro" id="IPR002888">
    <property type="entry name" value="2Fe-2S-bd"/>
</dbReference>
<dbReference type="Gene3D" id="1.10.150.120">
    <property type="entry name" value="[2Fe-2S]-binding domain"/>
    <property type="match status" value="1"/>
</dbReference>